<dbReference type="InterPro" id="IPR036388">
    <property type="entry name" value="WH-like_DNA-bd_sf"/>
</dbReference>
<reference evidence="1 2" key="1">
    <citation type="submission" date="2015-09" db="EMBL/GenBank/DDBJ databases">
        <authorList>
            <consortium name="Pathogen Informatics"/>
        </authorList>
    </citation>
    <scope>NUCLEOTIDE SEQUENCE [LARGE SCALE GENOMIC DNA]</scope>
    <source>
        <strain evidence="1 2">2789STDY5834939</strain>
    </source>
</reference>
<organism evidence="1 2">
    <name type="scientific">Anaerotruncus colihominis</name>
    <dbReference type="NCBI Taxonomy" id="169435"/>
    <lineage>
        <taxon>Bacteria</taxon>
        <taxon>Bacillati</taxon>
        <taxon>Bacillota</taxon>
        <taxon>Clostridia</taxon>
        <taxon>Eubacteriales</taxon>
        <taxon>Oscillospiraceae</taxon>
        <taxon>Anaerotruncus</taxon>
    </lineage>
</organism>
<proteinExistence type="predicted"/>
<dbReference type="EMBL" id="CZBE01000036">
    <property type="protein sequence ID" value="CUQ21006.1"/>
    <property type="molecule type" value="Genomic_DNA"/>
</dbReference>
<evidence type="ECO:0000313" key="2">
    <source>
        <dbReference type="Proteomes" id="UP000095765"/>
    </source>
</evidence>
<accession>A0A174UI39</accession>
<dbReference type="Proteomes" id="UP000095765">
    <property type="component" value="Unassembled WGS sequence"/>
</dbReference>
<protein>
    <submittedName>
        <fullName evidence="1">Uncharacterized protein</fullName>
    </submittedName>
</protein>
<name>A0A174UI39_9FIRM</name>
<dbReference type="Gene3D" id="3.90.75.20">
    <property type="match status" value="1"/>
</dbReference>
<gene>
    <name evidence="1" type="ORF">ERS852551_03555</name>
</gene>
<dbReference type="SUPFAM" id="SSF54060">
    <property type="entry name" value="His-Me finger endonucleases"/>
    <property type="match status" value="1"/>
</dbReference>
<dbReference type="Gene3D" id="1.10.10.10">
    <property type="entry name" value="Winged helix-like DNA-binding domain superfamily/Winged helix DNA-binding domain"/>
    <property type="match status" value="1"/>
</dbReference>
<evidence type="ECO:0000313" key="1">
    <source>
        <dbReference type="EMBL" id="CUQ21006.1"/>
    </source>
</evidence>
<dbReference type="InterPro" id="IPR044925">
    <property type="entry name" value="His-Me_finger_sf"/>
</dbReference>
<dbReference type="SUPFAM" id="SSF64496">
    <property type="entry name" value="DNA-binding domain of intron-encoded endonucleases"/>
    <property type="match status" value="1"/>
</dbReference>
<dbReference type="AlphaFoldDB" id="A0A174UI39"/>
<sequence>MWKPITGYLNNYRINELGDVQQFQRGKWISLTVNTGGPRAEVRLRGLDGKQKRVGVFRLLDRCFCGGYADKNGLCAIPKNGVKSECTLENLSYKALTDITSAACSRAMSKAIVRYDRNGNMELYRSVTEAAKKSGLTLSSLERRLRQEVLDPRGYKWELLE</sequence>